<keyword evidence="3" id="KW-1185">Reference proteome</keyword>
<dbReference type="GeneID" id="97673543"/>
<accession>A0A0M7A1W5</accession>
<protein>
    <recommendedName>
        <fullName evidence="1">YjiS-like domain-containing protein</fullName>
    </recommendedName>
</protein>
<name>A0A0M7A1W5_9HYPH</name>
<gene>
    <name evidence="2" type="ORF">LA5096_01864</name>
</gene>
<dbReference type="AlphaFoldDB" id="A0A0M7A1W5"/>
<dbReference type="Pfam" id="PF06568">
    <property type="entry name" value="YjiS-like"/>
    <property type="match status" value="1"/>
</dbReference>
<proteinExistence type="predicted"/>
<dbReference type="InterPro" id="IPR009506">
    <property type="entry name" value="YjiS-like"/>
</dbReference>
<organism evidence="2 3">
    <name type="scientific">Roseibium album</name>
    <dbReference type="NCBI Taxonomy" id="311410"/>
    <lineage>
        <taxon>Bacteria</taxon>
        <taxon>Pseudomonadati</taxon>
        <taxon>Pseudomonadota</taxon>
        <taxon>Alphaproteobacteria</taxon>
        <taxon>Hyphomicrobiales</taxon>
        <taxon>Stappiaceae</taxon>
        <taxon>Roseibium</taxon>
    </lineage>
</organism>
<evidence type="ECO:0000313" key="2">
    <source>
        <dbReference type="EMBL" id="CTQ68591.1"/>
    </source>
</evidence>
<evidence type="ECO:0000259" key="1">
    <source>
        <dbReference type="Pfam" id="PF06568"/>
    </source>
</evidence>
<dbReference type="EMBL" id="CXWC01000003">
    <property type="protein sequence ID" value="CTQ68591.1"/>
    <property type="molecule type" value="Genomic_DNA"/>
</dbReference>
<dbReference type="Proteomes" id="UP000049983">
    <property type="component" value="Unassembled WGS sequence"/>
</dbReference>
<reference evidence="3" key="1">
    <citation type="submission" date="2015-07" db="EMBL/GenBank/DDBJ databases">
        <authorList>
            <person name="Rodrigo-Torres Lidia"/>
            <person name="Arahal R.David."/>
        </authorList>
    </citation>
    <scope>NUCLEOTIDE SEQUENCE [LARGE SCALE GENOMIC DNA]</scope>
    <source>
        <strain evidence="3">CECT 5096</strain>
    </source>
</reference>
<dbReference type="RefSeq" id="WP_082442561.1">
    <property type="nucleotide sequence ID" value="NZ_CANKXR010000006.1"/>
</dbReference>
<dbReference type="OrthoDB" id="7679161at2"/>
<sequence length="77" mass="9208">MSYEIDTVFRSRAQSRSIVFTALRICADELRRYFRRRATARALSHLNEEELKDIGLMRTGQGYRELHQNRYGAKLWK</sequence>
<evidence type="ECO:0000313" key="3">
    <source>
        <dbReference type="Proteomes" id="UP000049983"/>
    </source>
</evidence>
<feature type="domain" description="YjiS-like" evidence="1">
    <location>
        <begin position="30"/>
        <end position="58"/>
    </location>
</feature>